<reference evidence="2 3" key="1">
    <citation type="submission" date="2023-06" db="EMBL/GenBank/DDBJ databases">
        <title>Rock-solubilizing bacteria, Microbacterium invictum, promotes re-establishment of vegetation in rocky wasteland by accelerating rock bio-weathering and reshaping soil bacterial community.</title>
        <authorList>
            <person name="Liu C."/>
        </authorList>
    </citation>
    <scope>NUCLEOTIDE SEQUENCE [LARGE SCALE GENOMIC DNA]</scope>
    <source>
        <strain evidence="2 3">X-18</strain>
    </source>
</reference>
<evidence type="ECO:0000313" key="2">
    <source>
        <dbReference type="EMBL" id="WQB70506.1"/>
    </source>
</evidence>
<feature type="domain" description="Bacterial bifunctional deaminase-reductase C-terminal" evidence="1">
    <location>
        <begin position="7"/>
        <end position="179"/>
    </location>
</feature>
<dbReference type="SUPFAM" id="SSF53597">
    <property type="entry name" value="Dihydrofolate reductase-like"/>
    <property type="match status" value="1"/>
</dbReference>
<dbReference type="Proteomes" id="UP001324533">
    <property type="component" value="Chromosome"/>
</dbReference>
<dbReference type="InterPro" id="IPR024072">
    <property type="entry name" value="DHFR-like_dom_sf"/>
</dbReference>
<keyword evidence="3" id="KW-1185">Reference proteome</keyword>
<evidence type="ECO:0000313" key="3">
    <source>
        <dbReference type="Proteomes" id="UP001324533"/>
    </source>
</evidence>
<dbReference type="PANTHER" id="PTHR38011">
    <property type="entry name" value="DIHYDROFOLATE REDUCTASE FAMILY PROTEIN (AFU_ORTHOLOGUE AFUA_8G06820)"/>
    <property type="match status" value="1"/>
</dbReference>
<organism evidence="2 3">
    <name type="scientific">Microbacterium invictum</name>
    <dbReference type="NCBI Taxonomy" id="515415"/>
    <lineage>
        <taxon>Bacteria</taxon>
        <taxon>Bacillati</taxon>
        <taxon>Actinomycetota</taxon>
        <taxon>Actinomycetes</taxon>
        <taxon>Micrococcales</taxon>
        <taxon>Microbacteriaceae</taxon>
        <taxon>Microbacterium</taxon>
    </lineage>
</organism>
<gene>
    <name evidence="2" type="ORF">T9R20_00670</name>
</gene>
<dbReference type="RefSeq" id="WP_322410648.1">
    <property type="nucleotide sequence ID" value="NZ_CP139779.1"/>
</dbReference>
<sequence length="207" mass="22709">MTATDRPRVVVQEWVSLDGYASGPRNEMDIMSVVTEDADRRSQAYNAVFLAAVSAVLLGRQTYSSFARYWPTAEEPIAARVNALPKIVASRSLQSAPWGDHRPVTVVTDVEDHVRRFRHEGNGTLVVWGSLALTHSLVKAGLVDELDLFIAPVWLGNGTCLLPDGSVHLKQISSEDWGELTHLRYLVVGGSLDERHADLAPPTPEVS</sequence>
<dbReference type="Gene3D" id="3.40.430.10">
    <property type="entry name" value="Dihydrofolate Reductase, subunit A"/>
    <property type="match status" value="1"/>
</dbReference>
<evidence type="ECO:0000259" key="1">
    <source>
        <dbReference type="Pfam" id="PF01872"/>
    </source>
</evidence>
<accession>A0ABZ0VAY6</accession>
<dbReference type="PANTHER" id="PTHR38011:SF11">
    <property type="entry name" value="2,5-DIAMINO-6-RIBOSYLAMINO-4(3H)-PYRIMIDINONE 5'-PHOSPHATE REDUCTASE"/>
    <property type="match status" value="1"/>
</dbReference>
<dbReference type="EMBL" id="CP139779">
    <property type="protein sequence ID" value="WQB70506.1"/>
    <property type="molecule type" value="Genomic_DNA"/>
</dbReference>
<name>A0ABZ0VAY6_9MICO</name>
<dbReference type="Pfam" id="PF01872">
    <property type="entry name" value="RibD_C"/>
    <property type="match status" value="1"/>
</dbReference>
<proteinExistence type="predicted"/>
<dbReference type="InterPro" id="IPR050765">
    <property type="entry name" value="Riboflavin_Biosynth_HTPR"/>
</dbReference>
<protein>
    <submittedName>
        <fullName evidence="2">Dihydrofolate reductase family protein</fullName>
    </submittedName>
</protein>
<dbReference type="InterPro" id="IPR002734">
    <property type="entry name" value="RibDG_C"/>
</dbReference>